<dbReference type="PRINTS" id="PR01638">
    <property type="entry name" value="MHCCLASSI"/>
</dbReference>
<keyword evidence="5" id="KW-1015">Disulfide bond</keyword>
<dbReference type="PROSITE" id="PS50835">
    <property type="entry name" value="IG_LIKE"/>
    <property type="match status" value="1"/>
</dbReference>
<dbReference type="PANTHER" id="PTHR16675">
    <property type="entry name" value="MHC CLASS I-RELATED"/>
    <property type="match status" value="1"/>
</dbReference>
<dbReference type="Ensembl" id="ENSMFAT00000084043.1">
    <property type="protein sequence ID" value="ENSMFAP00000058499.1"/>
    <property type="gene ID" value="ENSMFAG00000001547.2"/>
</dbReference>
<sequence>MTGERAMEEEASGQASPPSPVQPHSGTLAWTSTVFSFAGRYSLTYIYTGLSKLVEDIPQFQALGSLNDLQFFRYNSKDRKSQPVGLWRQVEGMEDWKQDSQLQKAREDIFMETLNDIVEYYNDSNGSHNLHGRFGCEIENNRSSGSFWKYYYDGKDYIEFNKEIPAWVALDPAAQNTKQKWEAEPVYVQRAKAYLEEECPETLRKYLKYSKNILDRQDPPSVVVTSHQAPGEKKKLKCLAYDFYPGKIDVHWTRDGKVQEPELRGEVLHNENGTYQSWVVVAVPPQDTAPYSCYVQHSSLAQPLVVPGEARPEEQRGETDRRWIWRPKTGMPVLS</sequence>
<proteinExistence type="inferred from homology"/>
<evidence type="ECO:0000256" key="6">
    <source>
        <dbReference type="ARBA" id="ARBA00023180"/>
    </source>
</evidence>
<dbReference type="Pfam" id="PF07654">
    <property type="entry name" value="C1-set"/>
    <property type="match status" value="1"/>
</dbReference>
<evidence type="ECO:0000313" key="12">
    <source>
        <dbReference type="Ensembl" id="ENSMFAP00000058499.1"/>
    </source>
</evidence>
<evidence type="ECO:0000256" key="1">
    <source>
        <dbReference type="ARBA" id="ARBA00004613"/>
    </source>
</evidence>
<dbReference type="InterPro" id="IPR003006">
    <property type="entry name" value="Ig/MHC_CS"/>
</dbReference>
<keyword evidence="3" id="KW-0964">Secreted</keyword>
<evidence type="ECO:0000256" key="3">
    <source>
        <dbReference type="ARBA" id="ARBA00022525"/>
    </source>
</evidence>
<dbReference type="InterPro" id="IPR037055">
    <property type="entry name" value="MHC_I-like_Ag-recog_sf"/>
</dbReference>
<evidence type="ECO:0000259" key="11">
    <source>
        <dbReference type="PROSITE" id="PS50835"/>
    </source>
</evidence>
<dbReference type="InterPro" id="IPR011161">
    <property type="entry name" value="MHC_I-like_Ag-recog"/>
</dbReference>
<comment type="subunit">
    <text evidence="7">Interacts with PIP.</text>
</comment>
<evidence type="ECO:0000256" key="8">
    <source>
        <dbReference type="ARBA" id="ARBA00068444"/>
    </source>
</evidence>
<evidence type="ECO:0000313" key="13">
    <source>
        <dbReference type="Proteomes" id="UP000233100"/>
    </source>
</evidence>
<reference evidence="12 13" key="1">
    <citation type="submission" date="2013-03" db="EMBL/GenBank/DDBJ databases">
        <authorList>
            <person name="Warren W."/>
            <person name="Wilson R.K."/>
        </authorList>
    </citation>
    <scope>NUCLEOTIDE SEQUENCE</scope>
</reference>
<evidence type="ECO:0000256" key="7">
    <source>
        <dbReference type="ARBA" id="ARBA00065635"/>
    </source>
</evidence>
<dbReference type="GO" id="GO:0009897">
    <property type="term" value="C:external side of plasma membrane"/>
    <property type="evidence" value="ECO:0007669"/>
    <property type="project" value="TreeGrafter"/>
</dbReference>
<dbReference type="GeneTree" id="ENSGT01120000271828"/>
<evidence type="ECO:0000256" key="10">
    <source>
        <dbReference type="SAM" id="MobiDB-lite"/>
    </source>
</evidence>
<dbReference type="InterPro" id="IPR013783">
    <property type="entry name" value="Ig-like_fold"/>
</dbReference>
<dbReference type="AlphaFoldDB" id="A0A7N9IEY3"/>
<dbReference type="GO" id="GO:0002476">
    <property type="term" value="P:antigen processing and presentation of endogenous peptide antigen via MHC class Ib"/>
    <property type="evidence" value="ECO:0007669"/>
    <property type="project" value="TreeGrafter"/>
</dbReference>
<dbReference type="GO" id="GO:0001580">
    <property type="term" value="P:detection of chemical stimulus involved in sensory perception of bitter taste"/>
    <property type="evidence" value="ECO:0007669"/>
    <property type="project" value="Ensembl"/>
</dbReference>
<reference evidence="12" key="2">
    <citation type="submission" date="2025-08" db="UniProtKB">
        <authorList>
            <consortium name="Ensembl"/>
        </authorList>
    </citation>
    <scope>IDENTIFICATION</scope>
</reference>
<keyword evidence="4" id="KW-0732">Signal</keyword>
<dbReference type="GO" id="GO:0005615">
    <property type="term" value="C:extracellular space"/>
    <property type="evidence" value="ECO:0007669"/>
    <property type="project" value="Ensembl"/>
</dbReference>
<feature type="region of interest" description="Disordered" evidence="10">
    <location>
        <begin position="309"/>
        <end position="335"/>
    </location>
</feature>
<dbReference type="GO" id="GO:0007155">
    <property type="term" value="P:cell adhesion"/>
    <property type="evidence" value="ECO:0007669"/>
    <property type="project" value="Ensembl"/>
</dbReference>
<evidence type="ECO:0000256" key="9">
    <source>
        <dbReference type="RuleBase" id="RU004439"/>
    </source>
</evidence>
<gene>
    <name evidence="12" type="primary">AZGP1</name>
</gene>
<dbReference type="Bgee" id="ENSMFAG00000001547">
    <property type="expression patterns" value="Expressed in liver and 4 other cell types or tissues"/>
</dbReference>
<dbReference type="GO" id="GO:0006955">
    <property type="term" value="P:immune response"/>
    <property type="evidence" value="ECO:0007669"/>
    <property type="project" value="TreeGrafter"/>
</dbReference>
<feature type="domain" description="Ig-like" evidence="11">
    <location>
        <begin position="220"/>
        <end position="305"/>
    </location>
</feature>
<protein>
    <recommendedName>
        <fullName evidence="8">Zinc-alpha-2-glycoprotein</fullName>
    </recommendedName>
</protein>
<comment type="similarity">
    <text evidence="2 9">Belongs to the MHC class I family.</text>
</comment>
<feature type="compositionally biased region" description="Basic and acidic residues" evidence="10">
    <location>
        <begin position="310"/>
        <end position="323"/>
    </location>
</feature>
<dbReference type="GO" id="GO:0001916">
    <property type="term" value="P:positive regulation of T cell mediated cytotoxicity"/>
    <property type="evidence" value="ECO:0007669"/>
    <property type="project" value="TreeGrafter"/>
</dbReference>
<dbReference type="FunFam" id="2.60.40.10:FF:001703">
    <property type="entry name" value="Zinc-alpha-2-glycoprotein"/>
    <property type="match status" value="1"/>
</dbReference>
<keyword evidence="13" id="KW-1185">Reference proteome</keyword>
<feature type="region of interest" description="Disordered" evidence="10">
    <location>
        <begin position="1"/>
        <end position="24"/>
    </location>
</feature>
<dbReference type="Gene3D" id="2.60.40.10">
    <property type="entry name" value="Immunoglobulins"/>
    <property type="match status" value="1"/>
</dbReference>
<dbReference type="Pfam" id="PF00129">
    <property type="entry name" value="MHC_I"/>
    <property type="match status" value="1"/>
</dbReference>
<dbReference type="InterPro" id="IPR050208">
    <property type="entry name" value="MHC_class-I_related"/>
</dbReference>
<dbReference type="CDD" id="cd21010">
    <property type="entry name" value="IgC1_MHC-like_ZAG"/>
    <property type="match status" value="1"/>
</dbReference>
<evidence type="ECO:0000256" key="4">
    <source>
        <dbReference type="ARBA" id="ARBA00022729"/>
    </source>
</evidence>
<dbReference type="InterPro" id="IPR007110">
    <property type="entry name" value="Ig-like_dom"/>
</dbReference>
<dbReference type="PANTHER" id="PTHR16675:SF289">
    <property type="entry name" value="ZINC-ALPHA-2-GLYCOPROTEIN"/>
    <property type="match status" value="1"/>
</dbReference>
<dbReference type="SMART" id="SM00407">
    <property type="entry name" value="IGc1"/>
    <property type="match status" value="1"/>
</dbReference>
<dbReference type="InterPro" id="IPR003597">
    <property type="entry name" value="Ig_C1-set"/>
</dbReference>
<dbReference type="GO" id="GO:0002486">
    <property type="term" value="P:antigen processing and presentation of endogenous peptide antigen via MHC class I via ER pathway, TAP-independent"/>
    <property type="evidence" value="ECO:0007669"/>
    <property type="project" value="TreeGrafter"/>
</dbReference>
<reference evidence="12" key="3">
    <citation type="submission" date="2025-09" db="UniProtKB">
        <authorList>
            <consortium name="Ensembl"/>
        </authorList>
    </citation>
    <scope>IDENTIFICATION</scope>
</reference>
<organism evidence="12 13">
    <name type="scientific">Macaca fascicularis</name>
    <name type="common">Crab-eating macaque</name>
    <name type="synonym">Cynomolgus monkey</name>
    <dbReference type="NCBI Taxonomy" id="9541"/>
    <lineage>
        <taxon>Eukaryota</taxon>
        <taxon>Metazoa</taxon>
        <taxon>Chordata</taxon>
        <taxon>Craniata</taxon>
        <taxon>Vertebrata</taxon>
        <taxon>Euteleostomi</taxon>
        <taxon>Mammalia</taxon>
        <taxon>Eutheria</taxon>
        <taxon>Euarchontoglires</taxon>
        <taxon>Primates</taxon>
        <taxon>Haplorrhini</taxon>
        <taxon>Catarrhini</taxon>
        <taxon>Cercopithecidae</taxon>
        <taxon>Cercopithecinae</taxon>
        <taxon>Macaca</taxon>
    </lineage>
</organism>
<dbReference type="InterPro" id="IPR001039">
    <property type="entry name" value="MHC_I_a_a1/a2"/>
</dbReference>
<dbReference type="SUPFAM" id="SSF54452">
    <property type="entry name" value="MHC antigen-recognition domain"/>
    <property type="match status" value="1"/>
</dbReference>
<keyword evidence="6" id="KW-0325">Glycoprotein</keyword>
<dbReference type="InterPro" id="IPR011162">
    <property type="entry name" value="MHC_I/II-like_Ag-recog"/>
</dbReference>
<dbReference type="FunFam" id="3.30.500.10:FF:000001">
    <property type="entry name" value="H-2 class I histocompatibility antigen, alpha chain"/>
    <property type="match status" value="1"/>
</dbReference>
<evidence type="ECO:0000256" key="5">
    <source>
        <dbReference type="ARBA" id="ARBA00023157"/>
    </source>
</evidence>
<dbReference type="Proteomes" id="UP000233100">
    <property type="component" value="Chromosome 3"/>
</dbReference>
<evidence type="ECO:0000256" key="2">
    <source>
        <dbReference type="ARBA" id="ARBA00006909"/>
    </source>
</evidence>
<comment type="subcellular location">
    <subcellularLocation>
        <location evidence="1">Secreted</location>
    </subcellularLocation>
</comment>
<name>A0A7N9IEY3_MACFA</name>
<dbReference type="Gene3D" id="3.30.500.10">
    <property type="entry name" value="MHC class I-like antigen recognition-like"/>
    <property type="match status" value="1"/>
</dbReference>
<dbReference type="SUPFAM" id="SSF48726">
    <property type="entry name" value="Immunoglobulin"/>
    <property type="match status" value="1"/>
</dbReference>
<dbReference type="PROSITE" id="PS00290">
    <property type="entry name" value="IG_MHC"/>
    <property type="match status" value="1"/>
</dbReference>
<dbReference type="InterPro" id="IPR036179">
    <property type="entry name" value="Ig-like_dom_sf"/>
</dbReference>
<accession>A0A7N9IEY3</accession>